<dbReference type="AlphaFoldDB" id="A0A378JWD1"/>
<keyword evidence="4" id="KW-0966">Cell projection</keyword>
<accession>A0A378JWD1</accession>
<evidence type="ECO:0000313" key="6">
    <source>
        <dbReference type="Proteomes" id="UP000254040"/>
    </source>
</evidence>
<reference evidence="4 6" key="2">
    <citation type="submission" date="2018-06" db="EMBL/GenBank/DDBJ databases">
        <authorList>
            <consortium name="Pathogen Informatics"/>
            <person name="Doyle S."/>
        </authorList>
    </citation>
    <scope>NUCLEOTIDE SEQUENCE [LARGE SCALE GENOMIC DNA]</scope>
    <source>
        <strain evidence="4 6">NCTC12239</strain>
    </source>
</reference>
<dbReference type="Proteomes" id="UP000254040">
    <property type="component" value="Unassembled WGS sequence"/>
</dbReference>
<keyword evidence="4" id="KW-0969">Cilium</keyword>
<feature type="signal peptide" evidence="1">
    <location>
        <begin position="1"/>
        <end position="19"/>
    </location>
</feature>
<keyword evidence="5" id="KW-1185">Reference proteome</keyword>
<evidence type="ECO:0000313" key="4">
    <source>
        <dbReference type="EMBL" id="STX62340.1"/>
    </source>
</evidence>
<proteinExistence type="predicted"/>
<evidence type="ECO:0000313" key="5">
    <source>
        <dbReference type="Proteomes" id="UP000054985"/>
    </source>
</evidence>
<reference evidence="3 5" key="1">
    <citation type="submission" date="2015-11" db="EMBL/GenBank/DDBJ databases">
        <title>Genomic analysis of 38 Legionella species identifies large and diverse effector repertoires.</title>
        <authorList>
            <person name="Burstein D."/>
            <person name="Amaro F."/>
            <person name="Zusman T."/>
            <person name="Lifshitz Z."/>
            <person name="Cohen O."/>
            <person name="Gilbert J.A."/>
            <person name="Pupko T."/>
            <person name="Shuman H.A."/>
            <person name="Segal G."/>
        </authorList>
    </citation>
    <scope>NUCLEOTIDE SEQUENCE [LARGE SCALE GENOMIC DNA]</scope>
    <source>
        <strain evidence="3 5">ATCC 43877</strain>
    </source>
</reference>
<evidence type="ECO:0000313" key="3">
    <source>
        <dbReference type="EMBL" id="KTD35309.1"/>
    </source>
</evidence>
<dbReference type="EMBL" id="UGOG01000001">
    <property type="protein sequence ID" value="STX62340.1"/>
    <property type="molecule type" value="Genomic_DNA"/>
</dbReference>
<dbReference type="InterPro" id="IPR017585">
    <property type="entry name" value="SAF_FlgA"/>
</dbReference>
<dbReference type="PANTHER" id="PTHR36307:SF1">
    <property type="entry name" value="FLAGELLA BASAL BODY P-RING FORMATION PROTEIN FLGA"/>
    <property type="match status" value="1"/>
</dbReference>
<dbReference type="OrthoDB" id="5634051at2"/>
<feature type="domain" description="Flagella basal body P-ring formation protein FlgA SAF" evidence="2">
    <location>
        <begin position="176"/>
        <end position="296"/>
    </location>
</feature>
<evidence type="ECO:0000256" key="1">
    <source>
        <dbReference type="SAM" id="SignalP"/>
    </source>
</evidence>
<dbReference type="InterPro" id="IPR039246">
    <property type="entry name" value="Flagellar_FlgA"/>
</dbReference>
<name>A0A378JWD1_9GAMM</name>
<keyword evidence="4" id="KW-0282">Flagellum</keyword>
<feature type="chain" id="PRO_5016599243" evidence="1">
    <location>
        <begin position="20"/>
        <end position="298"/>
    </location>
</feature>
<evidence type="ECO:0000259" key="2">
    <source>
        <dbReference type="Pfam" id="PF13144"/>
    </source>
</evidence>
<dbReference type="EMBL" id="LNYN01000014">
    <property type="protein sequence ID" value="KTD35309.1"/>
    <property type="molecule type" value="Genomic_DNA"/>
</dbReference>
<dbReference type="NCBIfam" id="TIGR03170">
    <property type="entry name" value="flgA_cterm"/>
    <property type="match status" value="1"/>
</dbReference>
<dbReference type="CDD" id="cd11614">
    <property type="entry name" value="SAF_CpaB_FlgA_like"/>
    <property type="match status" value="1"/>
</dbReference>
<dbReference type="GO" id="GO:0044780">
    <property type="term" value="P:bacterial-type flagellum assembly"/>
    <property type="evidence" value="ECO:0007669"/>
    <property type="project" value="InterPro"/>
</dbReference>
<organism evidence="4 6">
    <name type="scientific">Legionella moravica</name>
    <dbReference type="NCBI Taxonomy" id="39962"/>
    <lineage>
        <taxon>Bacteria</taxon>
        <taxon>Pseudomonadati</taxon>
        <taxon>Pseudomonadota</taxon>
        <taxon>Gammaproteobacteria</taxon>
        <taxon>Legionellales</taxon>
        <taxon>Legionellaceae</taxon>
        <taxon>Legionella</taxon>
    </lineage>
</organism>
<dbReference type="Gene3D" id="3.90.1210.10">
    <property type="entry name" value="Antifreeze-like/N-acetylneuraminic acid synthase C-terminal domain"/>
    <property type="match status" value="1"/>
</dbReference>
<dbReference type="Pfam" id="PF13144">
    <property type="entry name" value="ChapFlgA"/>
    <property type="match status" value="1"/>
</dbReference>
<dbReference type="RefSeq" id="WP_028383868.1">
    <property type="nucleotide sequence ID" value="NZ_CAAAJG010000030.1"/>
</dbReference>
<protein>
    <submittedName>
        <fullName evidence="4">Flagellar basal body P-ring biosynthesis protein FlgA</fullName>
    </submittedName>
</protein>
<dbReference type="Gene3D" id="2.30.30.760">
    <property type="match status" value="1"/>
</dbReference>
<sequence>MKFVIKLMLPFALMVPAHAKTLIRFQKQITAHACYLGDLINVSSDRSELMKLPLDSHPKPGETISRKQIVDWVIQKTGPLDYQWKGKSTAQVQQVVRATGNELRRKAQTELEHQLSKRYDTITLSPKGLVKDSEFPLSEFHVELPETYPPAKQIAVRLIHGKYSIPVWFKISAYQSVLVAKRPITNRTQLQQTDFILKKRDVAGLKDKPLTTLPQAIWLKKSINKNHIVTFSDVAPTPQIIKGQWVQVTVFNRGISLLSRAIAEQDGYTGQLVRMKNPLSNKYFVARVIASHQAEISS</sequence>
<gene>
    <name evidence="3" type="ORF">Lmor_0756</name>
    <name evidence="4" type="ORF">NCTC12239_01262</name>
</gene>
<dbReference type="STRING" id="39962.Lmor_0756"/>
<keyword evidence="1" id="KW-0732">Signal</keyword>
<dbReference type="Proteomes" id="UP000054985">
    <property type="component" value="Unassembled WGS sequence"/>
</dbReference>
<dbReference type="PANTHER" id="PTHR36307">
    <property type="entry name" value="FLAGELLA BASAL BODY P-RING FORMATION PROTEIN FLGA"/>
    <property type="match status" value="1"/>
</dbReference>